<reference evidence="1 2" key="1">
    <citation type="submission" date="2014-04" db="EMBL/GenBank/DDBJ databases">
        <authorList>
            <person name="Sears C."/>
            <person name="Carroll K."/>
            <person name="Sack B.R."/>
            <person name="Qadri F."/>
            <person name="Myers L.L."/>
            <person name="Chung G.-T."/>
            <person name="Escheverria P."/>
            <person name="Fraser C.M."/>
            <person name="Sadzewicz L."/>
            <person name="Shefchek K.A."/>
            <person name="Tallon L."/>
            <person name="Das S.P."/>
            <person name="Daugherty S."/>
            <person name="Mongodin E.F."/>
        </authorList>
    </citation>
    <scope>NUCLEOTIDE SEQUENCE [LARGE SCALE GENOMIC DNA]</scope>
    <source>
        <strain evidence="1 2">3978 T3 ii</strain>
    </source>
</reference>
<dbReference type="EMBL" id="JNHN01000170">
    <property type="protein sequence ID" value="KDS51330.1"/>
    <property type="molecule type" value="Genomic_DNA"/>
</dbReference>
<evidence type="ECO:0000313" key="2">
    <source>
        <dbReference type="Proteomes" id="UP000028013"/>
    </source>
</evidence>
<organism evidence="1 2">
    <name type="scientific">Bacteroides uniformis str. 3978 T3 ii</name>
    <dbReference type="NCBI Taxonomy" id="1339349"/>
    <lineage>
        <taxon>Bacteria</taxon>
        <taxon>Pseudomonadati</taxon>
        <taxon>Bacteroidota</taxon>
        <taxon>Bacteroidia</taxon>
        <taxon>Bacteroidales</taxon>
        <taxon>Bacteroidaceae</taxon>
        <taxon>Bacteroides</taxon>
    </lineage>
</organism>
<dbReference type="Proteomes" id="UP000028013">
    <property type="component" value="Unassembled WGS sequence"/>
</dbReference>
<accession>A0A078S0I4</accession>
<protein>
    <submittedName>
        <fullName evidence="1">Uncharacterized protein</fullName>
    </submittedName>
</protein>
<dbReference type="AlphaFoldDB" id="A0A078S0I4"/>
<gene>
    <name evidence="1" type="ORF">M094_0642</name>
</gene>
<sequence>MYTIVLDVYRALTDARNIAFIYPMILWDIYIRMQKRHSASTVACV</sequence>
<evidence type="ECO:0000313" key="1">
    <source>
        <dbReference type="EMBL" id="KDS51330.1"/>
    </source>
</evidence>
<proteinExistence type="predicted"/>
<comment type="caution">
    <text evidence="1">The sequence shown here is derived from an EMBL/GenBank/DDBJ whole genome shotgun (WGS) entry which is preliminary data.</text>
</comment>
<name>A0A078S0I4_BACUN</name>